<dbReference type="EMBL" id="JAWZYT010003909">
    <property type="protein sequence ID" value="KAK4296188.1"/>
    <property type="molecule type" value="Genomic_DNA"/>
</dbReference>
<feature type="compositionally biased region" description="Acidic residues" evidence="1">
    <location>
        <begin position="36"/>
        <end position="68"/>
    </location>
</feature>
<dbReference type="Proteomes" id="UP001292094">
    <property type="component" value="Unassembled WGS sequence"/>
</dbReference>
<keyword evidence="3" id="KW-1185">Reference proteome</keyword>
<protein>
    <submittedName>
        <fullName evidence="2">Uncharacterized protein</fullName>
    </submittedName>
</protein>
<organism evidence="2 3">
    <name type="scientific">Petrolisthes manimaculis</name>
    <dbReference type="NCBI Taxonomy" id="1843537"/>
    <lineage>
        <taxon>Eukaryota</taxon>
        <taxon>Metazoa</taxon>
        <taxon>Ecdysozoa</taxon>
        <taxon>Arthropoda</taxon>
        <taxon>Crustacea</taxon>
        <taxon>Multicrustacea</taxon>
        <taxon>Malacostraca</taxon>
        <taxon>Eumalacostraca</taxon>
        <taxon>Eucarida</taxon>
        <taxon>Decapoda</taxon>
        <taxon>Pleocyemata</taxon>
        <taxon>Anomura</taxon>
        <taxon>Galatheoidea</taxon>
        <taxon>Porcellanidae</taxon>
        <taxon>Petrolisthes</taxon>
    </lineage>
</organism>
<feature type="region of interest" description="Disordered" evidence="1">
    <location>
        <begin position="1"/>
        <end position="68"/>
    </location>
</feature>
<evidence type="ECO:0000256" key="1">
    <source>
        <dbReference type="SAM" id="MobiDB-lite"/>
    </source>
</evidence>
<sequence length="68" mass="8508">MKRNTYCTRRQNTRGSEKPTTIINTRHLCSIRRQEEEEEEMEEEEKEEEEKEEEEKEEEEKEEEEKEE</sequence>
<gene>
    <name evidence="2" type="ORF">Pmani_031301</name>
</gene>
<reference evidence="2" key="1">
    <citation type="submission" date="2023-11" db="EMBL/GenBank/DDBJ databases">
        <title>Genome assemblies of two species of porcelain crab, Petrolisthes cinctipes and Petrolisthes manimaculis (Anomura: Porcellanidae).</title>
        <authorList>
            <person name="Angst P."/>
        </authorList>
    </citation>
    <scope>NUCLEOTIDE SEQUENCE</scope>
    <source>
        <strain evidence="2">PB745_02</strain>
        <tissue evidence="2">Gill</tissue>
    </source>
</reference>
<comment type="caution">
    <text evidence="2">The sequence shown here is derived from an EMBL/GenBank/DDBJ whole genome shotgun (WGS) entry which is preliminary data.</text>
</comment>
<dbReference type="AlphaFoldDB" id="A0AAE1NU52"/>
<accession>A0AAE1NU52</accession>
<evidence type="ECO:0000313" key="2">
    <source>
        <dbReference type="EMBL" id="KAK4296188.1"/>
    </source>
</evidence>
<evidence type="ECO:0000313" key="3">
    <source>
        <dbReference type="Proteomes" id="UP001292094"/>
    </source>
</evidence>
<feature type="compositionally biased region" description="Polar residues" evidence="1">
    <location>
        <begin position="1"/>
        <end position="24"/>
    </location>
</feature>
<proteinExistence type="predicted"/>
<name>A0AAE1NU52_9EUCA</name>